<dbReference type="Proteomes" id="UP000467124">
    <property type="component" value="Unassembled WGS sequence"/>
</dbReference>
<sequence length="50" mass="5715">MRRFQVFAHRALFPLFLSDPTLEELLQQGRGVDHRPTCPTLAAVHTLEPT</sequence>
<evidence type="ECO:0000313" key="1">
    <source>
        <dbReference type="EMBL" id="MYR33056.1"/>
    </source>
</evidence>
<reference evidence="1 2" key="1">
    <citation type="journal article" date="2019" name="Nat. Commun.">
        <title>The antimicrobial potential of Streptomyces from insect microbiomes.</title>
        <authorList>
            <person name="Chevrette M.G."/>
            <person name="Carlson C.M."/>
            <person name="Ortega H.E."/>
            <person name="Thomas C."/>
            <person name="Ananiev G.E."/>
            <person name="Barns K.J."/>
            <person name="Book A.J."/>
            <person name="Cagnazzo J."/>
            <person name="Carlos C."/>
            <person name="Flanigan W."/>
            <person name="Grubbs K.J."/>
            <person name="Horn H.A."/>
            <person name="Hoffmann F.M."/>
            <person name="Klassen J.L."/>
            <person name="Knack J.J."/>
            <person name="Lewin G.R."/>
            <person name="McDonald B.R."/>
            <person name="Muller L."/>
            <person name="Melo W.G.P."/>
            <person name="Pinto-Tomas A.A."/>
            <person name="Schmitz A."/>
            <person name="Wendt-Pienkowski E."/>
            <person name="Wildman S."/>
            <person name="Zhao M."/>
            <person name="Zhang F."/>
            <person name="Bugni T.S."/>
            <person name="Andes D.R."/>
            <person name="Pupo M.T."/>
            <person name="Currie C.R."/>
        </authorList>
    </citation>
    <scope>NUCLEOTIDE SEQUENCE [LARGE SCALE GENOMIC DNA]</scope>
    <source>
        <strain evidence="1 2">SID5840</strain>
    </source>
</reference>
<evidence type="ECO:0000313" key="2">
    <source>
        <dbReference type="Proteomes" id="UP000467124"/>
    </source>
</evidence>
<proteinExistence type="predicted"/>
<protein>
    <submittedName>
        <fullName evidence="1">Uncharacterized protein</fullName>
    </submittedName>
</protein>
<gene>
    <name evidence="1" type="ORF">GTW20_12490</name>
</gene>
<name>A0A7K2IT57_9ACTN</name>
<organism evidence="1 2">
    <name type="scientific">Nocardiopsis alba</name>
    <dbReference type="NCBI Taxonomy" id="53437"/>
    <lineage>
        <taxon>Bacteria</taxon>
        <taxon>Bacillati</taxon>
        <taxon>Actinomycetota</taxon>
        <taxon>Actinomycetes</taxon>
        <taxon>Streptosporangiales</taxon>
        <taxon>Nocardiopsidaceae</taxon>
        <taxon>Nocardiopsis</taxon>
    </lineage>
</organism>
<dbReference type="RefSeq" id="WP_161111014.1">
    <property type="nucleotide sequence ID" value="NZ_WWHY01000001.1"/>
</dbReference>
<comment type="caution">
    <text evidence="1">The sequence shown here is derived from an EMBL/GenBank/DDBJ whole genome shotgun (WGS) entry which is preliminary data.</text>
</comment>
<dbReference type="EMBL" id="WWHY01000001">
    <property type="protein sequence ID" value="MYR33056.1"/>
    <property type="molecule type" value="Genomic_DNA"/>
</dbReference>
<dbReference type="AlphaFoldDB" id="A0A7K2IT57"/>
<accession>A0A7K2IT57</accession>